<keyword evidence="2" id="KW-1185">Reference proteome</keyword>
<comment type="caution">
    <text evidence="1">The sequence shown here is derived from an EMBL/GenBank/DDBJ whole genome shotgun (WGS) entry which is preliminary data.</text>
</comment>
<reference evidence="2" key="1">
    <citation type="journal article" date="2022" name="Nat. Commun.">
        <title>Chromosome evolution and the genetic basis of agronomically important traits in greater yam.</title>
        <authorList>
            <person name="Bredeson J.V."/>
            <person name="Lyons J.B."/>
            <person name="Oniyinde I.O."/>
            <person name="Okereke N.R."/>
            <person name="Kolade O."/>
            <person name="Nnabue I."/>
            <person name="Nwadili C.O."/>
            <person name="Hribova E."/>
            <person name="Parker M."/>
            <person name="Nwogha J."/>
            <person name="Shu S."/>
            <person name="Carlson J."/>
            <person name="Kariba R."/>
            <person name="Muthemba S."/>
            <person name="Knop K."/>
            <person name="Barton G.J."/>
            <person name="Sherwood A.V."/>
            <person name="Lopez-Montes A."/>
            <person name="Asiedu R."/>
            <person name="Jamnadass R."/>
            <person name="Muchugi A."/>
            <person name="Goodstein D."/>
            <person name="Egesi C.N."/>
            <person name="Featherston J."/>
            <person name="Asfaw A."/>
            <person name="Simpson G.G."/>
            <person name="Dolezel J."/>
            <person name="Hendre P.S."/>
            <person name="Van Deynze A."/>
            <person name="Kumar P.L."/>
            <person name="Obidiegwu J.E."/>
            <person name="Bhattacharjee R."/>
            <person name="Rokhsar D.S."/>
        </authorList>
    </citation>
    <scope>NUCLEOTIDE SEQUENCE [LARGE SCALE GENOMIC DNA]</scope>
    <source>
        <strain evidence="2">cv. TDa95/00328</strain>
    </source>
</reference>
<gene>
    <name evidence="1" type="ORF">IHE45_05G195900</name>
</gene>
<sequence>MRCSDVHVLACDPFYRFMFIVIKKTMFLKIRKCVPCLRFLYFVENRSFSSIRAKILTSVEESGSNLASDFQPESYLGIGKTVFSKCSYIWEKKAATLTENSSLQDLLVMSLDLFPETIRRFWRVSALKPEVFLEILLSCGPEMNLRKVDFLWKLFGWAARQGDGFHHLPRSYEIMLSMLIQEQMFDEAESLLLSDDTRGVVSGASEMFSAVIQGYANASRMDDSIALYDKARNQGLVPSVSCFKALLNVLISNKNAEFAVRVYMDMIDVGHGSSSEEHILDFVIRELAKRGEMLSAVNMLRRVRMFGIKASLVVLSEIAEGYCKKKDYEDMLKFMKEWEVIPKTHNCNKITSALCRNLASEEAWSYVQKMEVLGFDLDAVTFGILIVQSCIEGKLKSGFLFLAECFSRKIKPDVCAYNALISGVFKEGMGQHAKVIYEDMIEKDLKPDLATFKILLAGYCVCRQFDEVKEVISKMVDCGMISLAFSEDALSKAFMLLGLDHLGVKVKRDNYAGLLKAEFFDSLGNGLYLETDLDEYERILDDILNNEIIPKFDSHLLKYCQEGDLGSALRVMKKVVQWGHAISLSTFCTLLKGLCESLNQIKEVISLLDEMPELYNQLDKGTLNFLIQSLSKNGMTMHARLMVDEMLKKEMLVESNTYTALIMEFCKEDNIGGLKKCLEVAKVIAWLPALGEIKVLISCLCKWSMIKEVLDLFDILAPRNCHLFFNICNDILRELCAGNFTIIGCLLLEELLQRGFILDHEAYVNIIKGFIKEQKFAEALGIVDIVLGKNISLSESSYQLFVPLLIRFNRVEEVINLKQAMLNRQPETVNFLCGPILNHFCKLARIDEVTVQLRQMLAAKVYPDDKTLNTLLQGYCEGNNLGKACEILPIIFRHHSALSLASFRCLVRQFCAHDLLSSAFKLRKMIDQGVGIQPLILYNILIYYLFQSGGSLHVETLLNEMQTTHVSPDQVTYDFLISGFSRCGNFSKSAEVLHTMVSKGLRPSNRSLRKVVCYLCNSSRLDEALALSTVMEHKRWKYGSVIQNAIVGGLLSSGQLKEAELFLNRIEEKDLILKTTDYDLLIKQFCKHGSMKRAVELLNVMLKKGKHPNETSYNSVICVLCASKSFDLALDFYSEMQHKNLKPYMETCDRLTYGLCSNGRTDEANTVLEAMPQCGLIPTSHMYNCIIDRYCAENNLDKASKLLHEMQRNGCSPNFKTQWTLISSLSNNTRKERSKVGEGFLSRLLSDSSPFSNAF</sequence>
<name>A0ACB7W864_DIOAL</name>
<protein>
    <submittedName>
        <fullName evidence="1">Pentatricopeptide repeat-containing protein</fullName>
    </submittedName>
</protein>
<dbReference type="Proteomes" id="UP000827976">
    <property type="component" value="Chromosome 5"/>
</dbReference>
<organism evidence="1 2">
    <name type="scientific">Dioscorea alata</name>
    <name type="common">Purple yam</name>
    <dbReference type="NCBI Taxonomy" id="55571"/>
    <lineage>
        <taxon>Eukaryota</taxon>
        <taxon>Viridiplantae</taxon>
        <taxon>Streptophyta</taxon>
        <taxon>Embryophyta</taxon>
        <taxon>Tracheophyta</taxon>
        <taxon>Spermatophyta</taxon>
        <taxon>Magnoliopsida</taxon>
        <taxon>Liliopsida</taxon>
        <taxon>Dioscoreales</taxon>
        <taxon>Dioscoreaceae</taxon>
        <taxon>Dioscorea</taxon>
    </lineage>
</organism>
<proteinExistence type="predicted"/>
<dbReference type="EMBL" id="CM037015">
    <property type="protein sequence ID" value="KAH7683638.1"/>
    <property type="molecule type" value="Genomic_DNA"/>
</dbReference>
<accession>A0ACB7W864</accession>
<evidence type="ECO:0000313" key="2">
    <source>
        <dbReference type="Proteomes" id="UP000827976"/>
    </source>
</evidence>
<evidence type="ECO:0000313" key="1">
    <source>
        <dbReference type="EMBL" id="KAH7683638.1"/>
    </source>
</evidence>